<evidence type="ECO:0000313" key="3">
    <source>
        <dbReference type="Proteomes" id="UP000215506"/>
    </source>
</evidence>
<sequence length="68" mass="7291">MITDSLAAVWFGGFTLGAGLTALGAAVVLFVSALRMRNHIEPELVAEPDDITDEDQAAELLPEWNSYA</sequence>
<evidence type="ECO:0000313" key="2">
    <source>
        <dbReference type="EMBL" id="OXR46644.1"/>
    </source>
</evidence>
<keyword evidence="1" id="KW-0472">Membrane</keyword>
<dbReference type="EMBL" id="NGAF01000002">
    <property type="protein sequence ID" value="OXR46644.1"/>
    <property type="molecule type" value="Genomic_DNA"/>
</dbReference>
<feature type="transmembrane region" description="Helical" evidence="1">
    <location>
        <begin position="6"/>
        <end position="31"/>
    </location>
</feature>
<dbReference type="Proteomes" id="UP000215506">
    <property type="component" value="Unassembled WGS sequence"/>
</dbReference>
<dbReference type="AlphaFoldDB" id="A0A231HCG7"/>
<name>A0A231HCG7_9NOCA</name>
<protein>
    <submittedName>
        <fullName evidence="2">Uncharacterized protein</fullName>
    </submittedName>
</protein>
<organism evidence="2 3">
    <name type="scientific">Nocardia cerradoensis</name>
    <dbReference type="NCBI Taxonomy" id="85688"/>
    <lineage>
        <taxon>Bacteria</taxon>
        <taxon>Bacillati</taxon>
        <taxon>Actinomycetota</taxon>
        <taxon>Actinomycetes</taxon>
        <taxon>Mycobacteriales</taxon>
        <taxon>Nocardiaceae</taxon>
        <taxon>Nocardia</taxon>
    </lineage>
</organism>
<dbReference type="RefSeq" id="WP_094024777.1">
    <property type="nucleotide sequence ID" value="NZ_NGAF01000002.1"/>
</dbReference>
<evidence type="ECO:0000256" key="1">
    <source>
        <dbReference type="SAM" id="Phobius"/>
    </source>
</evidence>
<comment type="caution">
    <text evidence="2">The sequence shown here is derived from an EMBL/GenBank/DDBJ whole genome shotgun (WGS) entry which is preliminary data.</text>
</comment>
<keyword evidence="1" id="KW-1133">Transmembrane helix</keyword>
<proteinExistence type="predicted"/>
<keyword evidence="3" id="KW-1185">Reference proteome</keyword>
<keyword evidence="1" id="KW-0812">Transmembrane</keyword>
<accession>A0A231HCG7</accession>
<gene>
    <name evidence="2" type="ORF">B7C42_01618</name>
</gene>
<reference evidence="2 3" key="1">
    <citation type="submission" date="2017-07" db="EMBL/GenBank/DDBJ databases">
        <title>First draft Genome Sequence of Nocardia cerradoensis isolated from human infection.</title>
        <authorList>
            <person name="Carrasco G."/>
        </authorList>
    </citation>
    <scope>NUCLEOTIDE SEQUENCE [LARGE SCALE GENOMIC DNA]</scope>
    <source>
        <strain evidence="2 3">CNM20130759</strain>
    </source>
</reference>